<evidence type="ECO:0000256" key="1">
    <source>
        <dbReference type="SAM" id="MobiDB-lite"/>
    </source>
</evidence>
<evidence type="ECO:0000313" key="3">
    <source>
        <dbReference type="EMBL" id="QST83862.1"/>
    </source>
</evidence>
<feature type="transmembrane region" description="Helical" evidence="2">
    <location>
        <begin position="74"/>
        <end position="92"/>
    </location>
</feature>
<evidence type="ECO:0000313" key="4">
    <source>
        <dbReference type="Proteomes" id="UP000011074"/>
    </source>
</evidence>
<gene>
    <name evidence="3" type="ORF">SRIM_030095</name>
</gene>
<reference evidence="3" key="2">
    <citation type="submission" date="2020-01" db="EMBL/GenBank/DDBJ databases">
        <authorList>
            <person name="Algora L."/>
            <person name="Schniete J.K."/>
            <person name="MacFadyen A."/>
            <person name="Hoskisson P.A."/>
            <person name="Hunter I.S."/>
            <person name="Herron P.R."/>
        </authorList>
    </citation>
    <scope>NUCLEOTIDE SEQUENCE</scope>
    <source>
        <strain evidence="3">ATCC 10970</strain>
    </source>
</reference>
<feature type="transmembrane region" description="Helical" evidence="2">
    <location>
        <begin position="231"/>
        <end position="256"/>
    </location>
</feature>
<keyword evidence="2" id="KW-0812">Transmembrane</keyword>
<feature type="compositionally biased region" description="Pro residues" evidence="1">
    <location>
        <begin position="399"/>
        <end position="437"/>
    </location>
</feature>
<feature type="transmembrane region" description="Helical" evidence="2">
    <location>
        <begin position="187"/>
        <end position="211"/>
    </location>
</feature>
<reference evidence="3" key="3">
    <citation type="journal article" date="2021" name="bioRxiv">
        <title>Bilateral symmetry of linear streptomycete chromosomes.</title>
        <authorList>
            <person name="Algora-Gallardo L."/>
            <person name="Schniete J.K."/>
            <person name="Mark D.R."/>
            <person name="Hunter I.S."/>
            <person name="Herron P.R."/>
        </authorList>
    </citation>
    <scope>NUCLEOTIDE SEQUENCE</scope>
    <source>
        <strain evidence="3">ATCC 10970</strain>
    </source>
</reference>
<feature type="transmembrane region" description="Helical" evidence="2">
    <location>
        <begin position="140"/>
        <end position="166"/>
    </location>
</feature>
<protein>
    <submittedName>
        <fullName evidence="3">Uncharacterized protein</fullName>
    </submittedName>
</protein>
<dbReference type="AlphaFoldDB" id="A0A8A1UYS1"/>
<organism evidence="3 4">
    <name type="scientific">Streptomyces rimosus subsp. rimosus (strain ATCC 10970 / DSM 40260 / JCM 4667 / NRRL 2234)</name>
    <dbReference type="NCBI Taxonomy" id="1265868"/>
    <lineage>
        <taxon>Bacteria</taxon>
        <taxon>Bacillati</taxon>
        <taxon>Actinomycetota</taxon>
        <taxon>Actinomycetes</taxon>
        <taxon>Kitasatosporales</taxon>
        <taxon>Streptomycetaceae</taxon>
        <taxon>Streptomyces</taxon>
    </lineage>
</organism>
<feature type="region of interest" description="Disordered" evidence="1">
    <location>
        <begin position="372"/>
        <end position="437"/>
    </location>
</feature>
<keyword evidence="2" id="KW-0472">Membrane</keyword>
<proteinExistence type="predicted"/>
<feature type="transmembrane region" description="Helical" evidence="2">
    <location>
        <begin position="12"/>
        <end position="31"/>
    </location>
</feature>
<name>A0A8A1UYS1_STRR1</name>
<keyword evidence="2" id="KW-1133">Transmembrane helix</keyword>
<sequence>MPQIRVLSKGARITAGALCLLFLLHTLYWLGHDLVSTGPGPLWDLWTGGTSVSGGRGPGSGGVTDDGYPVSTPYEVGLALVQGAAVVTAFAGRRVAGGLLAVATVLTLSLRVQAIVSTGSHTSTNRWFVGLEGGYSSDSTFGAVFLSSGALVPLTLIAAVVLLAGMRTWPRPGADAGPPPTRPAAPAGPVSAIALGASALLWVIWICYVMAQSLGSGDGVPLDVIFTGRGLLVSLLGLAPGWVWATFLPLAAVGALLAATRRVSARGFAIGTALVVLPVSFLDMCAYLRTGTLFALGDFAPFGALLSRAQMLVHLVGSIAVLALMGRRGEPTRPGMPGMPGPGLPGYAVPGAPGFAGAPAYGKPGGPVPGAAGPGAPMPGGPVPGAPMPGGYGGYQQPPVGPAPGGYPGPAGPPPAGPPAPGGYPPPQGGFGPPPTG</sequence>
<dbReference type="Proteomes" id="UP000011074">
    <property type="component" value="Chromosome"/>
</dbReference>
<accession>A0A8A1UYS1</accession>
<feature type="transmembrane region" description="Helical" evidence="2">
    <location>
        <begin position="309"/>
        <end position="326"/>
    </location>
</feature>
<feature type="transmembrane region" description="Helical" evidence="2">
    <location>
        <begin position="99"/>
        <end position="120"/>
    </location>
</feature>
<evidence type="ECO:0000256" key="2">
    <source>
        <dbReference type="SAM" id="Phobius"/>
    </source>
</evidence>
<dbReference type="GeneID" id="66858318"/>
<dbReference type="RefSeq" id="WP_030182258.1">
    <property type="nucleotide sequence ID" value="NZ_CP048261.1"/>
</dbReference>
<feature type="compositionally biased region" description="Pro residues" evidence="1">
    <location>
        <begin position="376"/>
        <end position="387"/>
    </location>
</feature>
<dbReference type="EMBL" id="CP048261">
    <property type="protein sequence ID" value="QST83862.1"/>
    <property type="molecule type" value="Genomic_DNA"/>
</dbReference>
<feature type="transmembrane region" description="Helical" evidence="2">
    <location>
        <begin position="268"/>
        <end position="289"/>
    </location>
</feature>
<reference evidence="3" key="1">
    <citation type="submission" date="2012-12" db="EMBL/GenBank/DDBJ databases">
        <authorList>
            <person name="Pethick F.E."/>
            <person name="MacFadyen A.C."/>
            <person name="Tang Z."/>
            <person name="Sangal V."/>
            <person name="Tze-Tze L."/>
            <person name="Chu J."/>
            <person name="Guo M."/>
            <person name="Kirby R."/>
            <person name="Hoskisson P.A."/>
            <person name="Herron P.R."/>
            <person name="Hunter I.S."/>
        </authorList>
    </citation>
    <scope>NUCLEOTIDE SEQUENCE</scope>
    <source>
        <strain evidence="3">ATCC 10970</strain>
    </source>
</reference>